<evidence type="ECO:0000256" key="9">
    <source>
        <dbReference type="ARBA" id="ARBA00031174"/>
    </source>
</evidence>
<dbReference type="PANTHER" id="PTHR10283:SF82">
    <property type="entry name" value="SOLUTE CARRIER FAMILY 13 MEMBER 2"/>
    <property type="match status" value="1"/>
</dbReference>
<name>A0ABV9DIK2_9BACI</name>
<feature type="transmembrane region" description="Helical" evidence="11">
    <location>
        <begin position="272"/>
        <end position="294"/>
    </location>
</feature>
<comment type="subcellular location">
    <subcellularLocation>
        <location evidence="1">Membrane</location>
        <topology evidence="1">Multi-pass membrane protein</topology>
    </subcellularLocation>
</comment>
<keyword evidence="8 11" id="KW-0472">Membrane</keyword>
<dbReference type="PROSITE" id="PS01271">
    <property type="entry name" value="NA_SULFATE"/>
    <property type="match status" value="1"/>
</dbReference>
<dbReference type="NCBIfam" id="TIGR00785">
    <property type="entry name" value="dass"/>
    <property type="match status" value="1"/>
</dbReference>
<dbReference type="PANTHER" id="PTHR10283">
    <property type="entry name" value="SOLUTE CARRIER FAMILY 13 MEMBER"/>
    <property type="match status" value="1"/>
</dbReference>
<dbReference type="EMBL" id="JBHSFU010000004">
    <property type="protein sequence ID" value="MFC4557569.1"/>
    <property type="molecule type" value="Genomic_DNA"/>
</dbReference>
<evidence type="ECO:0000256" key="3">
    <source>
        <dbReference type="ARBA" id="ARBA00020150"/>
    </source>
</evidence>
<evidence type="ECO:0000256" key="5">
    <source>
        <dbReference type="ARBA" id="ARBA00022692"/>
    </source>
</evidence>
<evidence type="ECO:0000256" key="2">
    <source>
        <dbReference type="ARBA" id="ARBA00006772"/>
    </source>
</evidence>
<accession>A0ABV9DIK2</accession>
<organism evidence="12 13">
    <name type="scientific">Virgibacillus kekensis</name>
    <dbReference type="NCBI Taxonomy" id="202261"/>
    <lineage>
        <taxon>Bacteria</taxon>
        <taxon>Bacillati</taxon>
        <taxon>Bacillota</taxon>
        <taxon>Bacilli</taxon>
        <taxon>Bacillales</taxon>
        <taxon>Bacillaceae</taxon>
        <taxon>Virgibacillus</taxon>
    </lineage>
</organism>
<keyword evidence="13" id="KW-1185">Reference proteome</keyword>
<dbReference type="Pfam" id="PF00939">
    <property type="entry name" value="Na_sulph_symp"/>
    <property type="match status" value="1"/>
</dbReference>
<evidence type="ECO:0000256" key="4">
    <source>
        <dbReference type="ARBA" id="ARBA00022448"/>
    </source>
</evidence>
<feature type="transmembrane region" description="Helical" evidence="11">
    <location>
        <begin position="89"/>
        <end position="117"/>
    </location>
</feature>
<evidence type="ECO:0000256" key="10">
    <source>
        <dbReference type="SAM" id="MobiDB-lite"/>
    </source>
</evidence>
<feature type="transmembrane region" description="Helical" evidence="11">
    <location>
        <begin position="517"/>
        <end position="539"/>
    </location>
</feature>
<feature type="region of interest" description="Disordered" evidence="10">
    <location>
        <begin position="29"/>
        <end position="51"/>
    </location>
</feature>
<dbReference type="CDD" id="cd01115">
    <property type="entry name" value="SLC13_permease"/>
    <property type="match status" value="1"/>
</dbReference>
<protein>
    <recommendedName>
        <fullName evidence="3">Sodium-dependent dicarboxylate transporter SdcS</fullName>
    </recommendedName>
    <alternativeName>
        <fullName evidence="9">Na(+)/dicarboxylate symporter</fullName>
    </alternativeName>
</protein>
<feature type="transmembrane region" description="Helical" evidence="11">
    <location>
        <begin position="58"/>
        <end position="77"/>
    </location>
</feature>
<feature type="transmembrane region" description="Helical" evidence="11">
    <location>
        <begin position="456"/>
        <end position="475"/>
    </location>
</feature>
<dbReference type="Proteomes" id="UP001595989">
    <property type="component" value="Unassembled WGS sequence"/>
</dbReference>
<sequence>MITATWNWLWDKHDQAKDLLSFFVKPNSSNMASEKKSDGSNASNGDNNGGDNRTYTPAQLIGLILGPLLFTLTLLFFQPEGLSDAGQAILASTLWIATWWITEAIPIPATSLLPIILFPLSGGLDIGATTSSYGDDTIFLFMGGFMIALAMEKWNLHKRIALNIISAIGTNTERIILGFMVATGFLSMWISNTATAMMMVPIGLAIIYQVSETLKDDDSIDTSKENFGFGKALMLSIAYSASLGGIGTLIGTPPNTVLAGVINNLYGVELSFANWMLFGVPVAWIFIIIAWFYLVKVAYPLKLKELPGGLEVIQSEKKKIGDPSFEEKAVFVVFIVAALSWITRSFLLQEYINENINDAIIAMSAALVLFIIPARSKKGDSLLDWDTAVKLPWGILLLFGGGLAIAAGFQGSGLSEWIGNQLNVLQGVNIFIVLMVVAALVIFLTEITSNTATASMMYPIMASLAVALGVHPYAVMIAAGVAASCAFMLPVATPPNAVVFGSGYLRIPDMAKAGFALNVLGVFIVTLAVYFFLPLVWGIDLTEIPPMLQK</sequence>
<evidence type="ECO:0000256" key="11">
    <source>
        <dbReference type="SAM" id="Phobius"/>
    </source>
</evidence>
<evidence type="ECO:0000313" key="13">
    <source>
        <dbReference type="Proteomes" id="UP001595989"/>
    </source>
</evidence>
<keyword evidence="6" id="KW-0769">Symport</keyword>
<evidence type="ECO:0000256" key="7">
    <source>
        <dbReference type="ARBA" id="ARBA00022989"/>
    </source>
</evidence>
<dbReference type="InterPro" id="IPR031312">
    <property type="entry name" value="Na/sul_symport_CS"/>
</dbReference>
<feature type="transmembrane region" description="Helical" evidence="11">
    <location>
        <begin position="424"/>
        <end position="444"/>
    </location>
</feature>
<feature type="compositionally biased region" description="Low complexity" evidence="10">
    <location>
        <begin position="39"/>
        <end position="51"/>
    </location>
</feature>
<gene>
    <name evidence="12" type="ORF">ACFO3D_05025</name>
</gene>
<evidence type="ECO:0000256" key="6">
    <source>
        <dbReference type="ARBA" id="ARBA00022847"/>
    </source>
</evidence>
<keyword evidence="5 11" id="KW-0812">Transmembrane</keyword>
<reference evidence="13" key="1">
    <citation type="journal article" date="2019" name="Int. J. Syst. Evol. Microbiol.">
        <title>The Global Catalogue of Microorganisms (GCM) 10K type strain sequencing project: providing services to taxonomists for standard genome sequencing and annotation.</title>
        <authorList>
            <consortium name="The Broad Institute Genomics Platform"/>
            <consortium name="The Broad Institute Genome Sequencing Center for Infectious Disease"/>
            <person name="Wu L."/>
            <person name="Ma J."/>
        </authorList>
    </citation>
    <scope>NUCLEOTIDE SEQUENCE [LARGE SCALE GENOMIC DNA]</scope>
    <source>
        <strain evidence="13">CGMCC 4.7426</strain>
    </source>
</reference>
<feature type="transmembrane region" description="Helical" evidence="11">
    <location>
        <begin position="232"/>
        <end position="252"/>
    </location>
</feature>
<dbReference type="RefSeq" id="WP_390293546.1">
    <property type="nucleotide sequence ID" value="NZ_JBHSFU010000004.1"/>
</dbReference>
<feature type="transmembrane region" description="Helical" evidence="11">
    <location>
        <begin position="329"/>
        <end position="347"/>
    </location>
</feature>
<evidence type="ECO:0000256" key="1">
    <source>
        <dbReference type="ARBA" id="ARBA00004141"/>
    </source>
</evidence>
<dbReference type="InterPro" id="IPR001898">
    <property type="entry name" value="SLC13A/DASS"/>
</dbReference>
<evidence type="ECO:0000256" key="8">
    <source>
        <dbReference type="ARBA" id="ARBA00023136"/>
    </source>
</evidence>
<feature type="transmembrane region" description="Helical" evidence="11">
    <location>
        <begin position="388"/>
        <end position="409"/>
    </location>
</feature>
<keyword evidence="7 11" id="KW-1133">Transmembrane helix</keyword>
<proteinExistence type="inferred from homology"/>
<feature type="transmembrane region" description="Helical" evidence="11">
    <location>
        <begin position="137"/>
        <end position="154"/>
    </location>
</feature>
<keyword evidence="4" id="KW-0813">Transport</keyword>
<evidence type="ECO:0000313" key="12">
    <source>
        <dbReference type="EMBL" id="MFC4557569.1"/>
    </source>
</evidence>
<feature type="transmembrane region" description="Helical" evidence="11">
    <location>
        <begin position="359"/>
        <end position="376"/>
    </location>
</feature>
<comment type="caution">
    <text evidence="12">The sequence shown here is derived from an EMBL/GenBank/DDBJ whole genome shotgun (WGS) entry which is preliminary data.</text>
</comment>
<comment type="similarity">
    <text evidence="2">Belongs to the SLC13A/DASS transporter (TC 2.A.47) family. NADC subfamily.</text>
</comment>